<protein>
    <submittedName>
        <fullName evidence="9">Uncharacterized protein</fullName>
    </submittedName>
</protein>
<feature type="region of interest" description="Disordered" evidence="6">
    <location>
        <begin position="22"/>
        <end position="68"/>
    </location>
</feature>
<gene>
    <name evidence="9" type="ORF">HYH03_011638</name>
</gene>
<dbReference type="Proteomes" id="UP000612055">
    <property type="component" value="Unassembled WGS sequence"/>
</dbReference>
<evidence type="ECO:0000259" key="7">
    <source>
        <dbReference type="PROSITE" id="PS50206"/>
    </source>
</evidence>
<dbReference type="EMBL" id="JAEHOE010000068">
    <property type="protein sequence ID" value="KAG2489835.1"/>
    <property type="molecule type" value="Genomic_DNA"/>
</dbReference>
<feature type="compositionally biased region" description="Low complexity" evidence="6">
    <location>
        <begin position="40"/>
        <end position="54"/>
    </location>
</feature>
<keyword evidence="2" id="KW-0677">Repeat</keyword>
<dbReference type="PANTHER" id="PTHR48071">
    <property type="entry name" value="SRCR DOMAIN-CONTAINING PROTEIN"/>
    <property type="match status" value="1"/>
</dbReference>
<dbReference type="Gene3D" id="3.10.250.10">
    <property type="entry name" value="SRCR-like domain"/>
    <property type="match status" value="3"/>
</dbReference>
<evidence type="ECO:0000256" key="1">
    <source>
        <dbReference type="ARBA" id="ARBA00022729"/>
    </source>
</evidence>
<dbReference type="Pfam" id="PF22633">
    <property type="entry name" value="F5_F8_type_C_2"/>
    <property type="match status" value="1"/>
</dbReference>
<evidence type="ECO:0000256" key="5">
    <source>
        <dbReference type="ARBA" id="ARBA00023180"/>
    </source>
</evidence>
<keyword evidence="3" id="KW-1015">Disulfide bond</keyword>
<evidence type="ECO:0000256" key="4">
    <source>
        <dbReference type="ARBA" id="ARBA00023170"/>
    </source>
</evidence>
<feature type="domain" description="SRCR" evidence="8">
    <location>
        <begin position="436"/>
        <end position="546"/>
    </location>
</feature>
<reference evidence="9" key="1">
    <citation type="journal article" date="2020" name="bioRxiv">
        <title>Comparative genomics of Chlamydomonas.</title>
        <authorList>
            <person name="Craig R.J."/>
            <person name="Hasan A.R."/>
            <person name="Ness R.W."/>
            <person name="Keightley P.D."/>
        </authorList>
    </citation>
    <scope>NUCLEOTIDE SEQUENCE</scope>
    <source>
        <strain evidence="9">CCAP 11/70</strain>
    </source>
</reference>
<feature type="domain" description="Rhodanese" evidence="7">
    <location>
        <begin position="252"/>
        <end position="268"/>
    </location>
</feature>
<dbReference type="Gene3D" id="2.60.120.260">
    <property type="entry name" value="Galactose-binding domain-like"/>
    <property type="match status" value="1"/>
</dbReference>
<dbReference type="Pfam" id="PF00530">
    <property type="entry name" value="SRCR"/>
    <property type="match status" value="3"/>
</dbReference>
<dbReference type="InterPro" id="IPR001190">
    <property type="entry name" value="SRCR"/>
</dbReference>
<comment type="caution">
    <text evidence="9">The sequence shown here is derived from an EMBL/GenBank/DDBJ whole genome shotgun (WGS) entry which is preliminary data.</text>
</comment>
<dbReference type="AlphaFoldDB" id="A0A836BUW7"/>
<dbReference type="PRINTS" id="PR00258">
    <property type="entry name" value="SPERACTRCPTR"/>
</dbReference>
<feature type="compositionally biased region" description="Pro residues" evidence="6">
    <location>
        <begin position="22"/>
        <end position="39"/>
    </location>
</feature>
<accession>A0A836BUW7</accession>
<name>A0A836BUW7_9CHLO</name>
<evidence type="ECO:0000256" key="2">
    <source>
        <dbReference type="ARBA" id="ARBA00022737"/>
    </source>
</evidence>
<sequence length="789" mass="85814">MSMVPPWFLDDGNPGNVICVPYPSPPKPPALKPPSPRPPLSTTASVTSSVTTLAGSKAPPPGTSQSATGAVTALATTTASLLPPNYYSSSRLPLTIFNAACPAIFDALSALRNRTTGACGRLVAANRAVAALVNATARNCPTNVSVYNCIAEAAPYVTRLVEKKCCAQLARVTELFRPPAAACLLTNFVPFRHTFGFYHVAAKCENHVMLLNGWPDGSSGRVEIFKNGELGTVCDDGWDDDDARVVCREQGYDGGYAEWGGAFGPGFEWQRIWMHRVKCRGNESRLADCPMHETTWGQHACSHWEDAGVTCFKCPNCPAEGAPRLMGNRTATTRVNTTRGARPSWAAGRVAVWHNLNWGTACGDWWHRIDSDVFCRSSGYQAGCVIDPRTMSATTVDCYGDEPNLARCERNSWGYHDCTHAQDVHVKCMNFQNGTARLVDGFPNQQVRGTSATGRLEVLHNDIFYSFCPNNFTNREARTACRSMGWAEGRTATNTLEFQPPLGVPQFPRVFNCSGRENSLSACPLRAGAVPVCPLGRRSYMQLWCFKSNIALGKAVFGSSFYVPTTTPDTAFTFFPSKAVDGVLTGVGSLFHSAVGPDPLPWLSVDLGGPFFISRFALYNRADCCGNRLAFAEVRIGWQPITRYPDDNRYISINPLVWKMSSFGANGDVYRVPIIPARQGRIVTLQNMNPNGGGVADADNYYCVNDWEVSGDVVALSACNVFYINTDIGGCRDLCEQNKDCSASNGCCTVFTWWDNGWCQLRKAALSGSCGATKPDAGVGWSCMKVYDV</sequence>
<organism evidence="9 10">
    <name type="scientific">Edaphochlamys debaryana</name>
    <dbReference type="NCBI Taxonomy" id="47281"/>
    <lineage>
        <taxon>Eukaryota</taxon>
        <taxon>Viridiplantae</taxon>
        <taxon>Chlorophyta</taxon>
        <taxon>core chlorophytes</taxon>
        <taxon>Chlorophyceae</taxon>
        <taxon>CS clade</taxon>
        <taxon>Chlamydomonadales</taxon>
        <taxon>Chlamydomonadales incertae sedis</taxon>
        <taxon>Edaphochlamys</taxon>
    </lineage>
</organism>
<evidence type="ECO:0000313" key="9">
    <source>
        <dbReference type="EMBL" id="KAG2489835.1"/>
    </source>
</evidence>
<dbReference type="SUPFAM" id="SSF56487">
    <property type="entry name" value="SRCR-like"/>
    <property type="match status" value="3"/>
</dbReference>
<dbReference type="OrthoDB" id="540863at2759"/>
<keyword evidence="5" id="KW-0325">Glycoprotein</keyword>
<dbReference type="GO" id="GO:0016020">
    <property type="term" value="C:membrane"/>
    <property type="evidence" value="ECO:0007669"/>
    <property type="project" value="InterPro"/>
</dbReference>
<evidence type="ECO:0000256" key="6">
    <source>
        <dbReference type="SAM" id="MobiDB-lite"/>
    </source>
</evidence>
<dbReference type="FunFam" id="3.10.250.10:FF:000007">
    <property type="entry name" value="Soluble scavenger receptor cysteine-rich domain-containing protein SSC5D"/>
    <property type="match status" value="1"/>
</dbReference>
<dbReference type="SMART" id="SM00202">
    <property type="entry name" value="SR"/>
    <property type="match status" value="3"/>
</dbReference>
<dbReference type="PANTHER" id="PTHR48071:SF18">
    <property type="entry name" value="DELETED IN MALIGNANT BRAIN TUMORS 1 PROTEIN-RELATED"/>
    <property type="match status" value="1"/>
</dbReference>
<evidence type="ECO:0000259" key="8">
    <source>
        <dbReference type="PROSITE" id="PS50287"/>
    </source>
</evidence>
<dbReference type="SUPFAM" id="SSF49785">
    <property type="entry name" value="Galactose-binding domain-like"/>
    <property type="match status" value="1"/>
</dbReference>
<keyword evidence="10" id="KW-1185">Reference proteome</keyword>
<evidence type="ECO:0000313" key="10">
    <source>
        <dbReference type="Proteomes" id="UP000612055"/>
    </source>
</evidence>
<dbReference type="InterPro" id="IPR008979">
    <property type="entry name" value="Galactose-bd-like_sf"/>
</dbReference>
<dbReference type="PROSITE" id="PS50206">
    <property type="entry name" value="RHODANESE_3"/>
    <property type="match status" value="1"/>
</dbReference>
<dbReference type="InterPro" id="IPR036772">
    <property type="entry name" value="SRCR-like_dom_sf"/>
</dbReference>
<evidence type="ECO:0000256" key="3">
    <source>
        <dbReference type="ARBA" id="ARBA00023157"/>
    </source>
</evidence>
<dbReference type="PROSITE" id="PS50287">
    <property type="entry name" value="SRCR_2"/>
    <property type="match status" value="3"/>
</dbReference>
<feature type="domain" description="SRCR" evidence="8">
    <location>
        <begin position="335"/>
        <end position="429"/>
    </location>
</feature>
<dbReference type="InterPro" id="IPR001763">
    <property type="entry name" value="Rhodanese-like_dom"/>
</dbReference>
<feature type="domain" description="SRCR" evidence="8">
    <location>
        <begin position="208"/>
        <end position="312"/>
    </location>
</feature>
<keyword evidence="4" id="KW-0675">Receptor</keyword>
<keyword evidence="1" id="KW-0732">Signal</keyword>
<proteinExistence type="predicted"/>